<accession>A0ABW2HPW5</accession>
<dbReference type="Gene3D" id="3.30.750.24">
    <property type="entry name" value="STAS domain"/>
    <property type="match status" value="1"/>
</dbReference>
<dbReference type="InterPro" id="IPR003594">
    <property type="entry name" value="HATPase_dom"/>
</dbReference>
<keyword evidence="5" id="KW-1185">Reference proteome</keyword>
<dbReference type="Gene3D" id="3.30.565.10">
    <property type="entry name" value="Histidine kinase-like ATPase, C-terminal domain"/>
    <property type="match status" value="1"/>
</dbReference>
<keyword evidence="4" id="KW-0547">Nucleotide-binding</keyword>
<dbReference type="PANTHER" id="PTHR35526">
    <property type="entry name" value="ANTI-SIGMA-F FACTOR RSBW-RELATED"/>
    <property type="match status" value="1"/>
</dbReference>
<sequence>MSVSTAYPRTGDEHVLIEGDVDAAVALMTVRGVWDRPLCQAVTTKLQKCLAEHPEALIVDLSGLDDPYSMSAPTWISAQRVAREREPAVVLAMCIPPALPLADRMQRLGARLVLPVYAKVRQARVAIAGRLPLTERVTMTLPPEPESPSMARNLVGDACLSWGLPELLFPGRLVISELVTNAIEHARTPIGVVVSLRDGSIHLCVSDGSAAPPVLRKPARPQRSRPLDERGQGMRLVSATTSAWGWLPTRTGKVVWATLMAPTALR</sequence>
<dbReference type="Pfam" id="PF13581">
    <property type="entry name" value="HATPase_c_2"/>
    <property type="match status" value="1"/>
</dbReference>
<evidence type="ECO:0000313" key="4">
    <source>
        <dbReference type="EMBL" id="MFC7274108.1"/>
    </source>
</evidence>
<organism evidence="4 5">
    <name type="scientific">Paractinoplanes rhizophilus</name>
    <dbReference type="NCBI Taxonomy" id="1416877"/>
    <lineage>
        <taxon>Bacteria</taxon>
        <taxon>Bacillati</taxon>
        <taxon>Actinomycetota</taxon>
        <taxon>Actinomycetes</taxon>
        <taxon>Micromonosporales</taxon>
        <taxon>Micromonosporaceae</taxon>
        <taxon>Paractinoplanes</taxon>
    </lineage>
</organism>
<dbReference type="SUPFAM" id="SSF55874">
    <property type="entry name" value="ATPase domain of HSP90 chaperone/DNA topoisomerase II/histidine kinase"/>
    <property type="match status" value="1"/>
</dbReference>
<keyword evidence="4" id="KW-0067">ATP-binding</keyword>
<keyword evidence="1" id="KW-0418">Kinase</keyword>
<name>A0ABW2HPW5_9ACTN</name>
<keyword evidence="1" id="KW-0723">Serine/threonine-protein kinase</keyword>
<dbReference type="InterPro" id="IPR050267">
    <property type="entry name" value="Anti-sigma-factor_SerPK"/>
</dbReference>
<dbReference type="RefSeq" id="WP_378965732.1">
    <property type="nucleotide sequence ID" value="NZ_JBHTBJ010000004.1"/>
</dbReference>
<dbReference type="PANTHER" id="PTHR35526:SF3">
    <property type="entry name" value="ANTI-SIGMA-F FACTOR RSBW"/>
    <property type="match status" value="1"/>
</dbReference>
<dbReference type="GO" id="GO:0005524">
    <property type="term" value="F:ATP binding"/>
    <property type="evidence" value="ECO:0007669"/>
    <property type="project" value="UniProtKB-KW"/>
</dbReference>
<evidence type="ECO:0000256" key="2">
    <source>
        <dbReference type="SAM" id="MobiDB-lite"/>
    </source>
</evidence>
<dbReference type="InterPro" id="IPR036513">
    <property type="entry name" value="STAS_dom_sf"/>
</dbReference>
<feature type="domain" description="Histidine kinase/HSP90-like ATPase" evidence="3">
    <location>
        <begin position="143"/>
        <end position="257"/>
    </location>
</feature>
<dbReference type="CDD" id="cd16936">
    <property type="entry name" value="HATPase_RsbW-like"/>
    <property type="match status" value="1"/>
</dbReference>
<dbReference type="Proteomes" id="UP001596548">
    <property type="component" value="Unassembled WGS sequence"/>
</dbReference>
<reference evidence="5" key="1">
    <citation type="journal article" date="2019" name="Int. J. Syst. Evol. Microbiol.">
        <title>The Global Catalogue of Microorganisms (GCM) 10K type strain sequencing project: providing services to taxonomists for standard genome sequencing and annotation.</title>
        <authorList>
            <consortium name="The Broad Institute Genomics Platform"/>
            <consortium name="The Broad Institute Genome Sequencing Center for Infectious Disease"/>
            <person name="Wu L."/>
            <person name="Ma J."/>
        </authorList>
    </citation>
    <scope>NUCLEOTIDE SEQUENCE [LARGE SCALE GENOMIC DNA]</scope>
    <source>
        <strain evidence="5">XZYJT-10</strain>
    </source>
</reference>
<evidence type="ECO:0000259" key="3">
    <source>
        <dbReference type="Pfam" id="PF13581"/>
    </source>
</evidence>
<dbReference type="InterPro" id="IPR036890">
    <property type="entry name" value="HATPase_C_sf"/>
</dbReference>
<evidence type="ECO:0000313" key="5">
    <source>
        <dbReference type="Proteomes" id="UP001596548"/>
    </source>
</evidence>
<comment type="caution">
    <text evidence="4">The sequence shown here is derived from an EMBL/GenBank/DDBJ whole genome shotgun (WGS) entry which is preliminary data.</text>
</comment>
<feature type="region of interest" description="Disordered" evidence="2">
    <location>
        <begin position="212"/>
        <end position="231"/>
    </location>
</feature>
<protein>
    <submittedName>
        <fullName evidence="4">ATP-binding protein</fullName>
    </submittedName>
</protein>
<evidence type="ECO:0000256" key="1">
    <source>
        <dbReference type="ARBA" id="ARBA00022527"/>
    </source>
</evidence>
<keyword evidence="1" id="KW-0808">Transferase</keyword>
<dbReference type="EMBL" id="JBHTBJ010000004">
    <property type="protein sequence ID" value="MFC7274108.1"/>
    <property type="molecule type" value="Genomic_DNA"/>
</dbReference>
<proteinExistence type="predicted"/>
<gene>
    <name evidence="4" type="ORF">ACFQS1_08970</name>
</gene>